<evidence type="ECO:0000313" key="2">
    <source>
        <dbReference type="Proteomes" id="UP000018721"/>
    </source>
</evidence>
<keyword evidence="2" id="KW-1185">Reference proteome</keyword>
<proteinExistence type="predicted"/>
<dbReference type="Proteomes" id="UP000018721">
    <property type="component" value="Unassembled WGS sequence"/>
</dbReference>
<feature type="non-terminal residue" evidence="1">
    <location>
        <position position="77"/>
    </location>
</feature>
<protein>
    <submittedName>
        <fullName evidence="1">Uncharacterized protein</fullName>
    </submittedName>
</protein>
<dbReference type="HOGENOM" id="CLU_2645615_0_0_1"/>
<dbReference type="AlphaFoldDB" id="V9F6X2"/>
<gene>
    <name evidence="1" type="ORF">F443_09133</name>
</gene>
<comment type="caution">
    <text evidence="1">The sequence shown here is derived from an EMBL/GenBank/DDBJ whole genome shotgun (WGS) entry which is preliminary data.</text>
</comment>
<name>V9F6X2_PHYNI</name>
<dbReference type="EMBL" id="ANIZ01001561">
    <property type="protein sequence ID" value="ETI46478.1"/>
    <property type="molecule type" value="Genomic_DNA"/>
</dbReference>
<reference evidence="1 2" key="1">
    <citation type="submission" date="2013-11" db="EMBL/GenBank/DDBJ databases">
        <title>The Genome Sequence of Phytophthora parasitica P1569.</title>
        <authorList>
            <consortium name="The Broad Institute Genomics Platform"/>
            <person name="Russ C."/>
            <person name="Tyler B."/>
            <person name="Panabieres F."/>
            <person name="Shan W."/>
            <person name="Tripathy S."/>
            <person name="Grunwald N."/>
            <person name="Machado M."/>
            <person name="Johnson C.S."/>
            <person name="Arredondo F."/>
            <person name="Hong C."/>
            <person name="Coffey M."/>
            <person name="Young S.K."/>
            <person name="Zeng Q."/>
            <person name="Gargeya S."/>
            <person name="Fitzgerald M."/>
            <person name="Abouelleil A."/>
            <person name="Alvarado L."/>
            <person name="Chapman S.B."/>
            <person name="Gainer-Dewar J."/>
            <person name="Goldberg J."/>
            <person name="Griggs A."/>
            <person name="Gujja S."/>
            <person name="Hansen M."/>
            <person name="Howarth C."/>
            <person name="Imamovic A."/>
            <person name="Ireland A."/>
            <person name="Larimer J."/>
            <person name="McCowan C."/>
            <person name="Murphy C."/>
            <person name="Pearson M."/>
            <person name="Poon T.W."/>
            <person name="Priest M."/>
            <person name="Roberts A."/>
            <person name="Saif S."/>
            <person name="Shea T."/>
            <person name="Sykes S."/>
            <person name="Wortman J."/>
            <person name="Nusbaum C."/>
            <person name="Birren B."/>
        </authorList>
    </citation>
    <scope>NUCLEOTIDE SEQUENCE [LARGE SCALE GENOMIC DNA]</scope>
    <source>
        <strain evidence="1 2">P1569</strain>
    </source>
</reference>
<sequence length="77" mass="8286">MRNVCVGLNGTDASVSWSPEKGAGTLPFSWRSIIRNHVYELLKRSSVRGAVKDKSVVLVEGAPGADDSLRVARTLCT</sequence>
<evidence type="ECO:0000313" key="1">
    <source>
        <dbReference type="EMBL" id="ETI46478.1"/>
    </source>
</evidence>
<accession>V9F6X2</accession>
<organism evidence="1 2">
    <name type="scientific">Phytophthora nicotianae P1569</name>
    <dbReference type="NCBI Taxonomy" id="1317065"/>
    <lineage>
        <taxon>Eukaryota</taxon>
        <taxon>Sar</taxon>
        <taxon>Stramenopiles</taxon>
        <taxon>Oomycota</taxon>
        <taxon>Peronosporomycetes</taxon>
        <taxon>Peronosporales</taxon>
        <taxon>Peronosporaceae</taxon>
        <taxon>Phytophthora</taxon>
    </lineage>
</organism>